<keyword evidence="1" id="KW-0812">Transmembrane</keyword>
<keyword evidence="3" id="KW-1185">Reference proteome</keyword>
<dbReference type="AlphaFoldDB" id="A0A1S2PN79"/>
<feature type="transmembrane region" description="Helical" evidence="1">
    <location>
        <begin position="12"/>
        <end position="31"/>
    </location>
</feature>
<sequence length="251" mass="27698">MIPIRFHRTLRIMLAVAVCVALAVAVTEWIMKDRRHGEGLLGEVLVSGDGRTITALNSRAPCQQDPPLLVASESRDSVALVLKESDIDLRPQCDTVDEQITTKLQSPLGTRRLVDGSNGWTIAPLDQKRLANPQYLPPGYSPTTDVQWSDSSQHELLSPFFMRDRNSGPVWTRFYHRTSKKASLSITQIAGKLTVSAAGTPESIHGWIGRPTPDSNNTVTSTNGTYTFIVSTTDRDLHEAELLRIAKQLTP</sequence>
<evidence type="ECO:0000313" key="3">
    <source>
        <dbReference type="Proteomes" id="UP000179642"/>
    </source>
</evidence>
<keyword evidence="1" id="KW-1133">Transmembrane helix</keyword>
<proteinExistence type="predicted"/>
<evidence type="ECO:0000256" key="1">
    <source>
        <dbReference type="SAM" id="Phobius"/>
    </source>
</evidence>
<accession>A0A1S2PN79</accession>
<keyword evidence="1" id="KW-0472">Membrane</keyword>
<gene>
    <name evidence="2" type="ORF">BIV23_35650</name>
</gene>
<organism evidence="2 3">
    <name type="scientific">Streptomyces monashensis</name>
    <dbReference type="NCBI Taxonomy" id="1678012"/>
    <lineage>
        <taxon>Bacteria</taxon>
        <taxon>Bacillati</taxon>
        <taxon>Actinomycetota</taxon>
        <taxon>Actinomycetes</taxon>
        <taxon>Kitasatosporales</taxon>
        <taxon>Streptomycetaceae</taxon>
        <taxon>Streptomyces</taxon>
    </lineage>
</organism>
<dbReference type="EMBL" id="MLYO01000067">
    <property type="protein sequence ID" value="OIJ94996.1"/>
    <property type="molecule type" value="Genomic_DNA"/>
</dbReference>
<evidence type="ECO:0000313" key="2">
    <source>
        <dbReference type="EMBL" id="OIJ94996.1"/>
    </source>
</evidence>
<dbReference type="Proteomes" id="UP000179642">
    <property type="component" value="Unassembled WGS sequence"/>
</dbReference>
<protein>
    <submittedName>
        <fullName evidence="2">Uncharacterized protein</fullName>
    </submittedName>
</protein>
<comment type="caution">
    <text evidence="2">The sequence shown here is derived from an EMBL/GenBank/DDBJ whole genome shotgun (WGS) entry which is preliminary data.</text>
</comment>
<reference evidence="2 3" key="1">
    <citation type="submission" date="2016-10" db="EMBL/GenBank/DDBJ databases">
        <title>Genome sequence of Streptomyces sp. MUSC 1.</title>
        <authorList>
            <person name="Lee L.-H."/>
            <person name="Ser H.-L."/>
            <person name="Law J.W.-F."/>
        </authorList>
    </citation>
    <scope>NUCLEOTIDE SEQUENCE [LARGE SCALE GENOMIC DNA]</scope>
    <source>
        <strain evidence="2 3">MUSC 1</strain>
    </source>
</reference>
<name>A0A1S2PN79_9ACTN</name>